<keyword evidence="1" id="KW-1133">Transmembrane helix</keyword>
<evidence type="ECO:0000313" key="3">
    <source>
        <dbReference type="Proteomes" id="UP001064632"/>
    </source>
</evidence>
<proteinExistence type="predicted"/>
<protein>
    <submittedName>
        <fullName evidence="2">Uncharacterized protein</fullName>
    </submittedName>
</protein>
<reference evidence="2" key="1">
    <citation type="submission" date="2022-09" db="EMBL/GenBank/DDBJ databases">
        <title>Tahibacter sp. nov., isolated from a fresh water.</title>
        <authorList>
            <person name="Baek J.H."/>
            <person name="Lee J.K."/>
            <person name="Kim J.M."/>
            <person name="Jeon C.O."/>
        </authorList>
    </citation>
    <scope>NUCLEOTIDE SEQUENCE</scope>
    <source>
        <strain evidence="2">W38</strain>
    </source>
</reference>
<dbReference type="RefSeq" id="WP_261692797.1">
    <property type="nucleotide sequence ID" value="NZ_CP104694.1"/>
</dbReference>
<name>A0ABY6BAZ1_9GAMM</name>
<keyword evidence="1" id="KW-0472">Membrane</keyword>
<dbReference type="Proteomes" id="UP001064632">
    <property type="component" value="Chromosome"/>
</dbReference>
<feature type="transmembrane region" description="Helical" evidence="1">
    <location>
        <begin position="45"/>
        <end position="69"/>
    </location>
</feature>
<feature type="transmembrane region" description="Helical" evidence="1">
    <location>
        <begin position="15"/>
        <end position="38"/>
    </location>
</feature>
<keyword evidence="3" id="KW-1185">Reference proteome</keyword>
<evidence type="ECO:0000313" key="2">
    <source>
        <dbReference type="EMBL" id="UXI65801.1"/>
    </source>
</evidence>
<accession>A0ABY6BAZ1</accession>
<keyword evidence="1" id="KW-0812">Transmembrane</keyword>
<sequence length="103" mass="10371">MENVSPDNSTAAPRALLRCTAGVGAAAWLLYAIALLVADSEQTAILLLPPYSLLAGLVGAITLATSATLAVKQSLAWIAVALVGVAGCGLTLLLQLFLVSLPG</sequence>
<gene>
    <name evidence="2" type="ORF">N4264_13610</name>
</gene>
<organism evidence="2 3">
    <name type="scientific">Tahibacter amnicola</name>
    <dbReference type="NCBI Taxonomy" id="2976241"/>
    <lineage>
        <taxon>Bacteria</taxon>
        <taxon>Pseudomonadati</taxon>
        <taxon>Pseudomonadota</taxon>
        <taxon>Gammaproteobacteria</taxon>
        <taxon>Lysobacterales</taxon>
        <taxon>Rhodanobacteraceae</taxon>
        <taxon>Tahibacter</taxon>
    </lineage>
</organism>
<feature type="transmembrane region" description="Helical" evidence="1">
    <location>
        <begin position="75"/>
        <end position="99"/>
    </location>
</feature>
<evidence type="ECO:0000256" key="1">
    <source>
        <dbReference type="SAM" id="Phobius"/>
    </source>
</evidence>
<dbReference type="EMBL" id="CP104694">
    <property type="protein sequence ID" value="UXI65801.1"/>
    <property type="molecule type" value="Genomic_DNA"/>
</dbReference>